<gene>
    <name evidence="1" type="primary">Acey_s0094.g2781</name>
    <name evidence="1" type="ORF">Y032_0094g2781</name>
</gene>
<name>A0A016TLN8_9BILA</name>
<organism evidence="1 2">
    <name type="scientific">Ancylostoma ceylanicum</name>
    <dbReference type="NCBI Taxonomy" id="53326"/>
    <lineage>
        <taxon>Eukaryota</taxon>
        <taxon>Metazoa</taxon>
        <taxon>Ecdysozoa</taxon>
        <taxon>Nematoda</taxon>
        <taxon>Chromadorea</taxon>
        <taxon>Rhabditida</taxon>
        <taxon>Rhabditina</taxon>
        <taxon>Rhabditomorpha</taxon>
        <taxon>Strongyloidea</taxon>
        <taxon>Ancylostomatidae</taxon>
        <taxon>Ancylostomatinae</taxon>
        <taxon>Ancylostoma</taxon>
    </lineage>
</organism>
<sequence>MKETEEFSKPWQLVITRCDKGVPMFRGETGSILGKWYAGTDWRFLSYMLSSYTYLLINPFPTLYPFHSCLNEPPPSLYIHR</sequence>
<reference evidence="2" key="1">
    <citation type="journal article" date="2015" name="Nat. Genet.">
        <title>The genome and transcriptome of the zoonotic hookworm Ancylostoma ceylanicum identify infection-specific gene families.</title>
        <authorList>
            <person name="Schwarz E.M."/>
            <person name="Hu Y."/>
            <person name="Antoshechkin I."/>
            <person name="Miller M.M."/>
            <person name="Sternberg P.W."/>
            <person name="Aroian R.V."/>
        </authorList>
    </citation>
    <scope>NUCLEOTIDE SEQUENCE</scope>
    <source>
        <strain evidence="2">HY135</strain>
    </source>
</reference>
<dbReference type="AlphaFoldDB" id="A0A016TLN8"/>
<proteinExistence type="predicted"/>
<evidence type="ECO:0000313" key="2">
    <source>
        <dbReference type="Proteomes" id="UP000024635"/>
    </source>
</evidence>
<accession>A0A016TLN8</accession>
<dbReference type="Proteomes" id="UP000024635">
    <property type="component" value="Unassembled WGS sequence"/>
</dbReference>
<keyword evidence="2" id="KW-1185">Reference proteome</keyword>
<comment type="caution">
    <text evidence="1">The sequence shown here is derived from an EMBL/GenBank/DDBJ whole genome shotgun (WGS) entry which is preliminary data.</text>
</comment>
<evidence type="ECO:0000313" key="1">
    <source>
        <dbReference type="EMBL" id="EYC03473.1"/>
    </source>
</evidence>
<dbReference type="EMBL" id="JARK01001430">
    <property type="protein sequence ID" value="EYC03473.1"/>
    <property type="molecule type" value="Genomic_DNA"/>
</dbReference>
<protein>
    <submittedName>
        <fullName evidence="1">Uncharacterized protein</fullName>
    </submittedName>
</protein>